<reference evidence="2 3" key="1">
    <citation type="journal article" date="2021" name="Comput. Struct. Biotechnol. J.">
        <title>De novo genome assembly of the potent medicinal plant Rehmannia glutinosa using nanopore technology.</title>
        <authorList>
            <person name="Ma L."/>
            <person name="Dong C."/>
            <person name="Song C."/>
            <person name="Wang X."/>
            <person name="Zheng X."/>
            <person name="Niu Y."/>
            <person name="Chen S."/>
            <person name="Feng W."/>
        </authorList>
    </citation>
    <scope>NUCLEOTIDE SEQUENCE [LARGE SCALE GENOMIC DNA]</scope>
    <source>
        <strain evidence="2">DH-2019</strain>
    </source>
</reference>
<dbReference type="Proteomes" id="UP001318860">
    <property type="component" value="Unassembled WGS sequence"/>
</dbReference>
<dbReference type="InterPro" id="IPR013103">
    <property type="entry name" value="RVT_2"/>
</dbReference>
<dbReference type="EMBL" id="JABTTQ020000013">
    <property type="protein sequence ID" value="KAK6142781.1"/>
    <property type="molecule type" value="Genomic_DNA"/>
</dbReference>
<gene>
    <name evidence="2" type="ORF">DH2020_023129</name>
</gene>
<organism evidence="2 3">
    <name type="scientific">Rehmannia glutinosa</name>
    <name type="common">Chinese foxglove</name>
    <dbReference type="NCBI Taxonomy" id="99300"/>
    <lineage>
        <taxon>Eukaryota</taxon>
        <taxon>Viridiplantae</taxon>
        <taxon>Streptophyta</taxon>
        <taxon>Embryophyta</taxon>
        <taxon>Tracheophyta</taxon>
        <taxon>Spermatophyta</taxon>
        <taxon>Magnoliopsida</taxon>
        <taxon>eudicotyledons</taxon>
        <taxon>Gunneridae</taxon>
        <taxon>Pentapetalae</taxon>
        <taxon>asterids</taxon>
        <taxon>lamiids</taxon>
        <taxon>Lamiales</taxon>
        <taxon>Orobanchaceae</taxon>
        <taxon>Rehmannieae</taxon>
        <taxon>Rehmannia</taxon>
    </lineage>
</organism>
<dbReference type="PANTHER" id="PTHR11439">
    <property type="entry name" value="GAG-POL-RELATED RETROTRANSPOSON"/>
    <property type="match status" value="1"/>
</dbReference>
<accession>A0ABR0W7R0</accession>
<dbReference type="CDD" id="cd09272">
    <property type="entry name" value="RNase_HI_RT_Ty1"/>
    <property type="match status" value="1"/>
</dbReference>
<dbReference type="PANTHER" id="PTHR11439:SF521">
    <property type="entry name" value="RNA-DIRECTED DNA POLYMERASE"/>
    <property type="match status" value="1"/>
</dbReference>
<dbReference type="Pfam" id="PF07727">
    <property type="entry name" value="RVT_2"/>
    <property type="match status" value="1"/>
</dbReference>
<name>A0ABR0W7R0_REHGL</name>
<keyword evidence="3" id="KW-1185">Reference proteome</keyword>
<sequence length="380" mass="43181">MWKEAINAEIDSIMQNHTWELVDLPSGSKPLGCRWVLRRKYKADGSIDNYKAKLVAKGFKQKEGHDFFDTYSLVTRITSIRVLLAIVALHSLEDLGLADVILGIKIERTSEGILLSQSHYIESVLRKFNTFDDPPTKTPMDDSLRLIKNTGEPVAQLEYSRIIGSLMYITNCTRPDLSYSVNKLSRFTSNPSGEHWKALTRVLRYLKYTLEFGLHYTSYPAVLEGYTDANWISNSKDSHSTSGYVFTIGGGIVSWKTTKQTCIARSTMESKFIALDKAGEEAEWLRNFLEDIPYWDKPVSSILIHCNIQVAIGRAQSAMYSGKSRHIRWRHNTVRELISRGIISIDYVKSKENITDPLTKGLNRDQFHKLLEGMGVKSTT</sequence>
<comment type="caution">
    <text evidence="2">The sequence shown here is derived from an EMBL/GenBank/DDBJ whole genome shotgun (WGS) entry which is preliminary data.</text>
</comment>
<evidence type="ECO:0000259" key="1">
    <source>
        <dbReference type="Pfam" id="PF07727"/>
    </source>
</evidence>
<protein>
    <recommendedName>
        <fullName evidence="1">Reverse transcriptase Ty1/copia-type domain-containing protein</fullName>
    </recommendedName>
</protein>
<feature type="domain" description="Reverse transcriptase Ty1/copia-type" evidence="1">
    <location>
        <begin position="16"/>
        <end position="88"/>
    </location>
</feature>
<evidence type="ECO:0000313" key="3">
    <source>
        <dbReference type="Proteomes" id="UP001318860"/>
    </source>
</evidence>
<proteinExistence type="predicted"/>
<evidence type="ECO:0000313" key="2">
    <source>
        <dbReference type="EMBL" id="KAK6142781.1"/>
    </source>
</evidence>